<evidence type="ECO:0000313" key="2">
    <source>
        <dbReference type="Proteomes" id="UP000724584"/>
    </source>
</evidence>
<gene>
    <name evidence="1" type="ORF">F5144DRAFT_610070</name>
</gene>
<comment type="caution">
    <text evidence="1">The sequence shown here is derived from an EMBL/GenBank/DDBJ whole genome shotgun (WGS) entry which is preliminary data.</text>
</comment>
<dbReference type="Proteomes" id="UP000724584">
    <property type="component" value="Unassembled WGS sequence"/>
</dbReference>
<keyword evidence="2" id="KW-1185">Reference proteome</keyword>
<accession>A0ACB7PJN9</accession>
<reference evidence="1 2" key="1">
    <citation type="journal article" date="2021" name="Nat. Commun.">
        <title>Genetic determinants of endophytism in the Arabidopsis root mycobiome.</title>
        <authorList>
            <person name="Mesny F."/>
            <person name="Miyauchi S."/>
            <person name="Thiergart T."/>
            <person name="Pickel B."/>
            <person name="Atanasova L."/>
            <person name="Karlsson M."/>
            <person name="Huettel B."/>
            <person name="Barry K.W."/>
            <person name="Haridas S."/>
            <person name="Chen C."/>
            <person name="Bauer D."/>
            <person name="Andreopoulos W."/>
            <person name="Pangilinan J."/>
            <person name="LaButti K."/>
            <person name="Riley R."/>
            <person name="Lipzen A."/>
            <person name="Clum A."/>
            <person name="Drula E."/>
            <person name="Henrissat B."/>
            <person name="Kohler A."/>
            <person name="Grigoriev I.V."/>
            <person name="Martin F.M."/>
            <person name="Hacquard S."/>
        </authorList>
    </citation>
    <scope>NUCLEOTIDE SEQUENCE [LARGE SCALE GENOMIC DNA]</scope>
    <source>
        <strain evidence="1 2">MPI-SDFR-AT-0079</strain>
    </source>
</reference>
<sequence length="159" mass="17429">MRLSSVFLPATALLAQAASGFFLSSPQNVVTPGKYASMRFPRIGFYNDSDPTDLEFEVDVNGKLVGQQEQASFVDQGPGFWCFQQGTPEFYQEHEGPPAFDQPFAIEDGKLLYKGEIDLVWFLCGNSSGVDILLAHPGREDEGCISDVTIEAVELEQGV</sequence>
<evidence type="ECO:0000313" key="1">
    <source>
        <dbReference type="EMBL" id="KAH6641250.1"/>
    </source>
</evidence>
<name>A0ACB7PJN9_9PEZI</name>
<dbReference type="EMBL" id="JAGIZQ010000002">
    <property type="protein sequence ID" value="KAH6641250.1"/>
    <property type="molecule type" value="Genomic_DNA"/>
</dbReference>
<organism evidence="1 2">
    <name type="scientific">Chaetomium tenue</name>
    <dbReference type="NCBI Taxonomy" id="1854479"/>
    <lineage>
        <taxon>Eukaryota</taxon>
        <taxon>Fungi</taxon>
        <taxon>Dikarya</taxon>
        <taxon>Ascomycota</taxon>
        <taxon>Pezizomycotina</taxon>
        <taxon>Sordariomycetes</taxon>
        <taxon>Sordariomycetidae</taxon>
        <taxon>Sordariales</taxon>
        <taxon>Chaetomiaceae</taxon>
        <taxon>Chaetomium</taxon>
    </lineage>
</organism>
<protein>
    <submittedName>
        <fullName evidence="1">Uncharacterized protein</fullName>
    </submittedName>
</protein>
<proteinExistence type="predicted"/>